<evidence type="ECO:0000259" key="8">
    <source>
        <dbReference type="Pfam" id="PF14372"/>
    </source>
</evidence>
<dbReference type="EMBL" id="CP144752">
    <property type="protein sequence ID" value="WVZ88461.1"/>
    <property type="molecule type" value="Genomic_DNA"/>
</dbReference>
<dbReference type="PANTHER" id="PTHR46481">
    <property type="entry name" value="ZINC FINGER BED DOMAIN-CONTAINING PROTEIN 4"/>
    <property type="match status" value="1"/>
</dbReference>
<evidence type="ECO:0000256" key="5">
    <source>
        <dbReference type="ARBA" id="ARBA00023125"/>
    </source>
</evidence>
<evidence type="ECO:0000313" key="10">
    <source>
        <dbReference type="Proteomes" id="UP001341281"/>
    </source>
</evidence>
<dbReference type="AlphaFoldDB" id="A0AAQ3X7G1"/>
<keyword evidence="3" id="KW-0863">Zinc-finger</keyword>
<dbReference type="GO" id="GO:0003677">
    <property type="term" value="F:DNA binding"/>
    <property type="evidence" value="ECO:0007669"/>
    <property type="project" value="UniProtKB-KW"/>
</dbReference>
<keyword evidence="5" id="KW-0238">DNA-binding</keyword>
<evidence type="ECO:0000259" key="7">
    <source>
        <dbReference type="Pfam" id="PF05699"/>
    </source>
</evidence>
<dbReference type="PANTHER" id="PTHR46481:SF10">
    <property type="entry name" value="ZINC FINGER BED DOMAIN-CONTAINING PROTEIN 39"/>
    <property type="match status" value="1"/>
</dbReference>
<dbReference type="GO" id="GO:0008270">
    <property type="term" value="F:zinc ion binding"/>
    <property type="evidence" value="ECO:0007669"/>
    <property type="project" value="UniProtKB-KW"/>
</dbReference>
<dbReference type="InterPro" id="IPR012337">
    <property type="entry name" value="RNaseH-like_sf"/>
</dbReference>
<evidence type="ECO:0000313" key="9">
    <source>
        <dbReference type="EMBL" id="WVZ88461.1"/>
    </source>
</evidence>
<gene>
    <name evidence="9" type="ORF">U9M48_034981</name>
</gene>
<dbReference type="GO" id="GO:0005634">
    <property type="term" value="C:nucleus"/>
    <property type="evidence" value="ECO:0007669"/>
    <property type="project" value="UniProtKB-SubCell"/>
</dbReference>
<feature type="domain" description="HAT C-terminal dimerisation" evidence="7">
    <location>
        <begin position="371"/>
        <end position="430"/>
    </location>
</feature>
<organism evidence="9 10">
    <name type="scientific">Paspalum notatum var. saurae</name>
    <dbReference type="NCBI Taxonomy" id="547442"/>
    <lineage>
        <taxon>Eukaryota</taxon>
        <taxon>Viridiplantae</taxon>
        <taxon>Streptophyta</taxon>
        <taxon>Embryophyta</taxon>
        <taxon>Tracheophyta</taxon>
        <taxon>Spermatophyta</taxon>
        <taxon>Magnoliopsida</taxon>
        <taxon>Liliopsida</taxon>
        <taxon>Poales</taxon>
        <taxon>Poaceae</taxon>
        <taxon>PACMAD clade</taxon>
        <taxon>Panicoideae</taxon>
        <taxon>Andropogonodae</taxon>
        <taxon>Paspaleae</taxon>
        <taxon>Paspalinae</taxon>
        <taxon>Paspalum</taxon>
    </lineage>
</organism>
<evidence type="ECO:0000256" key="6">
    <source>
        <dbReference type="ARBA" id="ARBA00023242"/>
    </source>
</evidence>
<feature type="domain" description="hAT-like transposase RNase-H fold" evidence="8">
    <location>
        <begin position="278"/>
        <end position="370"/>
    </location>
</feature>
<evidence type="ECO:0000256" key="4">
    <source>
        <dbReference type="ARBA" id="ARBA00022833"/>
    </source>
</evidence>
<dbReference type="InterPro" id="IPR025525">
    <property type="entry name" value="hAT-like_transposase_RNase-H"/>
</dbReference>
<evidence type="ECO:0000256" key="3">
    <source>
        <dbReference type="ARBA" id="ARBA00022771"/>
    </source>
</evidence>
<dbReference type="InterPro" id="IPR052035">
    <property type="entry name" value="ZnF_BED_domain_contain"/>
</dbReference>
<proteinExistence type="predicted"/>
<keyword evidence="10" id="KW-1185">Reference proteome</keyword>
<dbReference type="GO" id="GO:0046983">
    <property type="term" value="F:protein dimerization activity"/>
    <property type="evidence" value="ECO:0007669"/>
    <property type="project" value="InterPro"/>
</dbReference>
<keyword evidence="4" id="KW-0862">Zinc</keyword>
<sequence>MGEGEEQAELLGLAVGVEVMDLDPIAEEEKRRLEDHNEAADARGFMGFGETHGDPIELDGVPVFDPAPTGSAAVAASRRRKRSKCWNDFDELTKVVTCKTVRQTTARDMIKLYNDRKVNLIDALKTDVSSVCLTSNIWAGKAKEDYLSVVGHFVNSKWELEKRLLGLRLIDGKHSGVNIANLVATVIDDYALTDKVFAITLDNASSNNTAMKYLRPFLSGYLGMPAPVVPETPNDDDTYSDDDDLDGTPLLTDNHWTVAEKILSFLELFYESTVALSGVYYPTAPLMLHHILRIDRHLNAYENDPLLRPAIVSMKDKFLKYWREIPILYAVAFILDPRAKMRGFNRLLVRLSNLFGKDYSRFSIDVRTKLTKKHKLTYPILSLLAKDVMTVPASTISSESTFSLAGRVIEERRRHLTPDMVEVLSCIKDWELADTHLQHTVEEETQELEEVHENMYLDVDDVAEDEG</sequence>
<dbReference type="Pfam" id="PF05699">
    <property type="entry name" value="Dimer_Tnp_hAT"/>
    <property type="match status" value="1"/>
</dbReference>
<protein>
    <recommendedName>
        <fullName evidence="11">HAT C-terminal dimerisation domain-containing protein</fullName>
    </recommendedName>
</protein>
<evidence type="ECO:0008006" key="11">
    <source>
        <dbReference type="Google" id="ProtNLM"/>
    </source>
</evidence>
<evidence type="ECO:0000256" key="2">
    <source>
        <dbReference type="ARBA" id="ARBA00022723"/>
    </source>
</evidence>
<dbReference type="SUPFAM" id="SSF53098">
    <property type="entry name" value="Ribonuclease H-like"/>
    <property type="match status" value="1"/>
</dbReference>
<reference evidence="9 10" key="1">
    <citation type="submission" date="2024-02" db="EMBL/GenBank/DDBJ databases">
        <title>High-quality chromosome-scale genome assembly of Pensacola bahiagrass (Paspalum notatum Flugge var. saurae).</title>
        <authorList>
            <person name="Vega J.M."/>
            <person name="Podio M."/>
            <person name="Orjuela J."/>
            <person name="Siena L.A."/>
            <person name="Pessino S.C."/>
            <person name="Combes M.C."/>
            <person name="Mariac C."/>
            <person name="Albertini E."/>
            <person name="Pupilli F."/>
            <person name="Ortiz J.P.A."/>
            <person name="Leblanc O."/>
        </authorList>
    </citation>
    <scope>NUCLEOTIDE SEQUENCE [LARGE SCALE GENOMIC DNA]</scope>
    <source>
        <strain evidence="9">R1</strain>
        <tissue evidence="9">Leaf</tissue>
    </source>
</reference>
<comment type="subcellular location">
    <subcellularLocation>
        <location evidence="1">Nucleus</location>
    </subcellularLocation>
</comment>
<dbReference type="InterPro" id="IPR008906">
    <property type="entry name" value="HATC_C_dom"/>
</dbReference>
<evidence type="ECO:0000256" key="1">
    <source>
        <dbReference type="ARBA" id="ARBA00004123"/>
    </source>
</evidence>
<accession>A0AAQ3X7G1</accession>
<keyword evidence="6" id="KW-0539">Nucleus</keyword>
<dbReference type="Pfam" id="PF14372">
    <property type="entry name" value="hAT-like_RNase-H"/>
    <property type="match status" value="1"/>
</dbReference>
<dbReference type="Proteomes" id="UP001341281">
    <property type="component" value="Chromosome 08"/>
</dbReference>
<name>A0AAQ3X7G1_PASNO</name>
<keyword evidence="2" id="KW-0479">Metal-binding</keyword>